<feature type="compositionally biased region" description="Basic and acidic residues" evidence="1">
    <location>
        <begin position="241"/>
        <end position="260"/>
    </location>
</feature>
<dbReference type="SUPFAM" id="SSF54495">
    <property type="entry name" value="UBC-like"/>
    <property type="match status" value="1"/>
</dbReference>
<dbReference type="PROSITE" id="PS50127">
    <property type="entry name" value="UBC_2"/>
    <property type="match status" value="1"/>
</dbReference>
<dbReference type="CDD" id="cd23799">
    <property type="entry name" value="UBCc_UBE2J"/>
    <property type="match status" value="1"/>
</dbReference>
<evidence type="ECO:0000313" key="3">
    <source>
        <dbReference type="EMBL" id="CAG5113195.1"/>
    </source>
</evidence>
<accession>A0ABN7TCH1</accession>
<dbReference type="PANTHER" id="PTHR24067">
    <property type="entry name" value="UBIQUITIN-CONJUGATING ENZYME E2"/>
    <property type="match status" value="1"/>
</dbReference>
<evidence type="ECO:0000313" key="4">
    <source>
        <dbReference type="Proteomes" id="UP001158576"/>
    </source>
</evidence>
<gene>
    <name evidence="3" type="ORF">OKIOD_LOCUS16088</name>
</gene>
<proteinExistence type="predicted"/>
<name>A0ABN7TCH1_OIKDI</name>
<sequence length="260" mass="29362">MSQGHNQMAVKRLQKDFLEMQSEPTPGQWAKPDPANILKWHYCIQGPEDTDYKRGFYVGYLIFPKEYPFKGPDIYMRTPNGRLALDTKLCLTICGWHPETWSPLWGPRTIINGIRSFMAEESNGHGSLKMSKQHREKFAEESGSWNIKKLPEFQEYFPEAMAAILDKQGENNDAGPSKKPVKPVKPSNTAGKPARDPVVRRLPQAQAQAKKEKQKSAAVVVAKRVRPAVDDPIILSDDDEPGARRDAPKKLKNDDVVIID</sequence>
<keyword evidence="4" id="KW-1185">Reference proteome</keyword>
<evidence type="ECO:0000259" key="2">
    <source>
        <dbReference type="PROSITE" id="PS50127"/>
    </source>
</evidence>
<feature type="domain" description="UBC core" evidence="2">
    <location>
        <begin position="8"/>
        <end position="159"/>
    </location>
</feature>
<dbReference type="InterPro" id="IPR000608">
    <property type="entry name" value="UBC"/>
</dbReference>
<dbReference type="SMART" id="SM00212">
    <property type="entry name" value="UBCc"/>
    <property type="match status" value="1"/>
</dbReference>
<dbReference type="Gene3D" id="3.10.110.10">
    <property type="entry name" value="Ubiquitin Conjugating Enzyme"/>
    <property type="match status" value="1"/>
</dbReference>
<reference evidence="3 4" key="1">
    <citation type="submission" date="2021-04" db="EMBL/GenBank/DDBJ databases">
        <authorList>
            <person name="Bliznina A."/>
        </authorList>
    </citation>
    <scope>NUCLEOTIDE SEQUENCE [LARGE SCALE GENOMIC DNA]</scope>
</reference>
<evidence type="ECO:0000256" key="1">
    <source>
        <dbReference type="SAM" id="MobiDB-lite"/>
    </source>
</evidence>
<dbReference type="InterPro" id="IPR050113">
    <property type="entry name" value="Ub_conjugating_enzyme"/>
</dbReference>
<dbReference type="Pfam" id="PF00179">
    <property type="entry name" value="UQ_con"/>
    <property type="match status" value="1"/>
</dbReference>
<dbReference type="EMBL" id="OU015567">
    <property type="protein sequence ID" value="CAG5113195.1"/>
    <property type="molecule type" value="Genomic_DNA"/>
</dbReference>
<protein>
    <submittedName>
        <fullName evidence="3">Oidioi.mRNA.OKI2018_I69.chr2.g7323.t1.cds</fullName>
    </submittedName>
</protein>
<feature type="region of interest" description="Disordered" evidence="1">
    <location>
        <begin position="169"/>
        <end position="260"/>
    </location>
</feature>
<dbReference type="InterPro" id="IPR016135">
    <property type="entry name" value="UBQ-conjugating_enzyme/RWD"/>
</dbReference>
<dbReference type="Proteomes" id="UP001158576">
    <property type="component" value="Chromosome 2"/>
</dbReference>
<organism evidence="3 4">
    <name type="scientific">Oikopleura dioica</name>
    <name type="common">Tunicate</name>
    <dbReference type="NCBI Taxonomy" id="34765"/>
    <lineage>
        <taxon>Eukaryota</taxon>
        <taxon>Metazoa</taxon>
        <taxon>Chordata</taxon>
        <taxon>Tunicata</taxon>
        <taxon>Appendicularia</taxon>
        <taxon>Copelata</taxon>
        <taxon>Oikopleuridae</taxon>
        <taxon>Oikopleura</taxon>
    </lineage>
</organism>